<dbReference type="Gene3D" id="1.10.510.10">
    <property type="entry name" value="Transferase(Phosphotransferase) domain 1"/>
    <property type="match status" value="1"/>
</dbReference>
<dbReference type="Proteomes" id="UP000694865">
    <property type="component" value="Unplaced"/>
</dbReference>
<organism evidence="4 5">
    <name type="scientific">Saccoglossus kowalevskii</name>
    <name type="common">Acorn worm</name>
    <dbReference type="NCBI Taxonomy" id="10224"/>
    <lineage>
        <taxon>Eukaryota</taxon>
        <taxon>Metazoa</taxon>
        <taxon>Hemichordata</taxon>
        <taxon>Enteropneusta</taxon>
        <taxon>Harrimaniidae</taxon>
        <taxon>Saccoglossus</taxon>
    </lineage>
</organism>
<evidence type="ECO:0000313" key="5">
    <source>
        <dbReference type="RefSeq" id="XP_002735203.1"/>
    </source>
</evidence>
<dbReference type="InterPro" id="IPR011009">
    <property type="entry name" value="Kinase-like_dom_sf"/>
</dbReference>
<dbReference type="PROSITE" id="PS50011">
    <property type="entry name" value="PROTEIN_KINASE_DOM"/>
    <property type="match status" value="1"/>
</dbReference>
<feature type="domain" description="Protein kinase" evidence="3">
    <location>
        <begin position="50"/>
        <end position="341"/>
    </location>
</feature>
<reference evidence="5" key="1">
    <citation type="submission" date="2025-08" db="UniProtKB">
        <authorList>
            <consortium name="RefSeq"/>
        </authorList>
    </citation>
    <scope>IDENTIFICATION</scope>
    <source>
        <tissue evidence="5">Testes</tissue>
    </source>
</reference>
<feature type="region of interest" description="Disordered" evidence="2">
    <location>
        <begin position="378"/>
        <end position="563"/>
    </location>
</feature>
<feature type="compositionally biased region" description="Basic residues" evidence="2">
    <location>
        <begin position="468"/>
        <end position="479"/>
    </location>
</feature>
<sequence>MPKAATRKSPKAKSAAKPKAAPKKRVTKGHKLPEHFPEGTVLRDVSKTEWQLGSSIGTGGFGEIYLAANDTSQAVSKDADNVVKIEPHSNGPLFVELHFYHRVCKQELIQKWQSSHKLKHLGVPRFVASGTHETPKDKYRFLVLERYCTDLQKIFVKYSKKFSVKTAFTLGIQILDILEYLHDHDYVHADIKAANLLTGRTKTKSSHVEQVYLVDFGLAHRYLVDKHTVYKEDPSKAHDGTIEFTSRDAHHGVSPARRGDIEILGYCILQWLCSRLPWEDKLTDPEYVKAQKIKYMSKPSALMEKCFSKGEYPSALLKYFEYTVELDYTERPDYNYLRKLLKSGIKKAGFTDDGKINFKDISSNTNGSMASPRRLAIVNPSSVASPRSAKKKPAAKSNAKRHIEISSSEEENSEDYSPRKKKKVVKSQLGKAVNTSRSKPAKQIIKQTVVVESDEEMEEDELPVVKKTPSRSKPNRVKSKASSSVKSKRKHKLDVSEDSEASPVKRKLKSLKVPVEYEDDDESPEQKVNKKATPKHTTKRSKSKKQAVTIATQTSPGFYKRYR</sequence>
<dbReference type="SUPFAM" id="SSF56112">
    <property type="entry name" value="Protein kinase-like (PK-like)"/>
    <property type="match status" value="1"/>
</dbReference>
<dbReference type="Pfam" id="PF00069">
    <property type="entry name" value="Pkinase"/>
    <property type="match status" value="1"/>
</dbReference>
<evidence type="ECO:0000256" key="2">
    <source>
        <dbReference type="SAM" id="MobiDB-lite"/>
    </source>
</evidence>
<dbReference type="EC" id="2.7.11.1" evidence="1"/>
<proteinExistence type="predicted"/>
<accession>A0ABM0GQQ1</accession>
<name>A0ABM0GQQ1_SACKO</name>
<feature type="compositionally biased region" description="Basic residues" evidence="2">
    <location>
        <begin position="529"/>
        <end position="545"/>
    </location>
</feature>
<keyword evidence="4" id="KW-1185">Reference proteome</keyword>
<dbReference type="RefSeq" id="XP_002735203.1">
    <property type="nucleotide sequence ID" value="XM_002735157.2"/>
</dbReference>
<dbReference type="InterPro" id="IPR008271">
    <property type="entry name" value="Ser/Thr_kinase_AS"/>
</dbReference>
<protein>
    <recommendedName>
        <fullName evidence="1">non-specific serine/threonine protein kinase</fullName>
        <ecNumber evidence="1">2.7.11.1</ecNumber>
    </recommendedName>
</protein>
<dbReference type="PANTHER" id="PTHR11909">
    <property type="entry name" value="CASEIN KINASE-RELATED"/>
    <property type="match status" value="1"/>
</dbReference>
<dbReference type="InterPro" id="IPR000719">
    <property type="entry name" value="Prot_kinase_dom"/>
</dbReference>
<dbReference type="SMART" id="SM00220">
    <property type="entry name" value="S_TKc"/>
    <property type="match status" value="1"/>
</dbReference>
<feature type="compositionally biased region" description="Basic residues" evidence="2">
    <location>
        <begin position="388"/>
        <end position="400"/>
    </location>
</feature>
<feature type="compositionally biased region" description="Basic residues" evidence="2">
    <location>
        <begin position="1"/>
        <end position="30"/>
    </location>
</feature>
<dbReference type="InterPro" id="IPR050235">
    <property type="entry name" value="CK1_Ser-Thr_kinase"/>
</dbReference>
<dbReference type="PROSITE" id="PS00108">
    <property type="entry name" value="PROTEIN_KINASE_ST"/>
    <property type="match status" value="1"/>
</dbReference>
<dbReference type="CDD" id="cd14015">
    <property type="entry name" value="STKc_VRK"/>
    <property type="match status" value="1"/>
</dbReference>
<evidence type="ECO:0000313" key="4">
    <source>
        <dbReference type="Proteomes" id="UP000694865"/>
    </source>
</evidence>
<evidence type="ECO:0000259" key="3">
    <source>
        <dbReference type="PROSITE" id="PS50011"/>
    </source>
</evidence>
<feature type="compositionally biased region" description="Acidic residues" evidence="2">
    <location>
        <begin position="452"/>
        <end position="462"/>
    </location>
</feature>
<gene>
    <name evidence="5" type="primary">LOC100368074</name>
</gene>
<feature type="region of interest" description="Disordered" evidence="2">
    <location>
        <begin position="1"/>
        <end position="37"/>
    </location>
</feature>
<evidence type="ECO:0000256" key="1">
    <source>
        <dbReference type="ARBA" id="ARBA00012513"/>
    </source>
</evidence>
<dbReference type="GeneID" id="100368074"/>